<dbReference type="Proteomes" id="UP000824178">
    <property type="component" value="Unassembled WGS sequence"/>
</dbReference>
<dbReference type="GO" id="GO:0016779">
    <property type="term" value="F:nucleotidyltransferase activity"/>
    <property type="evidence" value="ECO:0007669"/>
    <property type="project" value="UniProtKB-UniRule"/>
</dbReference>
<feature type="binding site" evidence="6">
    <location>
        <begin position="14"/>
        <end position="16"/>
    </location>
    <ligand>
        <name>NAD(+)</name>
        <dbReference type="ChEBI" id="CHEBI:57540"/>
    </ligand>
</feature>
<evidence type="ECO:0000313" key="9">
    <source>
        <dbReference type="Proteomes" id="UP000824178"/>
    </source>
</evidence>
<evidence type="ECO:0000313" key="8">
    <source>
        <dbReference type="EMBL" id="MBU3819115.1"/>
    </source>
</evidence>
<gene>
    <name evidence="8" type="ORF">H9864_01890</name>
</gene>
<dbReference type="GO" id="GO:0016757">
    <property type="term" value="F:glycosyltransferase activity"/>
    <property type="evidence" value="ECO:0007669"/>
    <property type="project" value="UniProtKB-UniRule"/>
</dbReference>
<evidence type="ECO:0000256" key="5">
    <source>
        <dbReference type="ARBA" id="ARBA00023125"/>
    </source>
</evidence>
<comment type="catalytic activity">
    <reaction evidence="6">
        <text>a thymidine in DNA + NAD(+) = an N-(ADP-alpha-D-ribosyl)-thymidine in DNA + nicotinamide + H(+)</text>
        <dbReference type="Rhea" id="RHEA:71651"/>
        <dbReference type="Rhea" id="RHEA-COMP:13556"/>
        <dbReference type="Rhea" id="RHEA-COMP:18051"/>
        <dbReference type="ChEBI" id="CHEBI:15378"/>
        <dbReference type="ChEBI" id="CHEBI:17154"/>
        <dbReference type="ChEBI" id="CHEBI:57540"/>
        <dbReference type="ChEBI" id="CHEBI:137386"/>
        <dbReference type="ChEBI" id="CHEBI:191199"/>
    </reaction>
</comment>
<keyword evidence="1 6" id="KW-1277">Toxin-antitoxin system</keyword>
<dbReference type="EMBL" id="JAHLFH010000033">
    <property type="protein sequence ID" value="MBU3819115.1"/>
    <property type="molecule type" value="Genomic_DNA"/>
</dbReference>
<reference evidence="8" key="2">
    <citation type="submission" date="2021-04" db="EMBL/GenBank/DDBJ databases">
        <authorList>
            <person name="Gilroy R."/>
        </authorList>
    </citation>
    <scope>NUCLEOTIDE SEQUENCE</scope>
    <source>
        <strain evidence="8">742</strain>
    </source>
</reference>
<reference evidence="8" key="1">
    <citation type="journal article" date="2021" name="PeerJ">
        <title>Extensive microbial diversity within the chicken gut microbiome revealed by metagenomics and culture.</title>
        <authorList>
            <person name="Gilroy R."/>
            <person name="Ravi A."/>
            <person name="Getino M."/>
            <person name="Pursley I."/>
            <person name="Horton D.L."/>
            <person name="Alikhan N.F."/>
            <person name="Baker D."/>
            <person name="Gharbi K."/>
            <person name="Hall N."/>
            <person name="Watson M."/>
            <person name="Adriaenssens E.M."/>
            <person name="Foster-Nyarko E."/>
            <person name="Jarju S."/>
            <person name="Secka A."/>
            <person name="Antonio M."/>
            <person name="Oren A."/>
            <person name="Chaudhuri R.R."/>
            <person name="La Ragione R."/>
            <person name="Hildebrand F."/>
            <person name="Pallen M.J."/>
        </authorList>
    </citation>
    <scope>NUCLEOTIDE SEQUENCE</scope>
    <source>
        <strain evidence="8">742</strain>
    </source>
</reference>
<evidence type="ECO:0000256" key="4">
    <source>
        <dbReference type="ARBA" id="ARBA00022695"/>
    </source>
</evidence>
<sequence>MGKTRTEDGQLLYHLTALRNLDSIIQYGLLPRSQLIQNGMCFEDVADPSIIDKRSVLNLDRYVPFHFHPYSSYDVAVKNSHHEEFIYICIYRTYARRMGFLVLPMHPLSVTDHFELLPYDEGIKQIDWDAMEQSATLSPYHKSVHMAECLTDQPVPVNGFFAIYVRNEDVQKIVQEKLKSVFPPYRPHVNVQRKWFPDERM</sequence>
<feature type="active site" evidence="6">
    <location>
        <position position="148"/>
    </location>
</feature>
<comment type="similarity">
    <text evidence="6">Belongs to the DarT ADP-ribosyltransferase family.</text>
</comment>
<evidence type="ECO:0000256" key="3">
    <source>
        <dbReference type="ARBA" id="ARBA00022679"/>
    </source>
</evidence>
<feature type="binding site" evidence="6">
    <location>
        <position position="54"/>
    </location>
    <ligand>
        <name>NAD(+)</name>
        <dbReference type="ChEBI" id="CHEBI:57540"/>
    </ligand>
</feature>
<dbReference type="InterPro" id="IPR029494">
    <property type="entry name" value="DarT"/>
</dbReference>
<keyword evidence="3 6" id="KW-0808">Transferase</keyword>
<keyword evidence="4 6" id="KW-0548">Nucleotidyltransferase</keyword>
<feature type="domain" description="DarT" evidence="7">
    <location>
        <begin position="10"/>
        <end position="197"/>
    </location>
</feature>
<dbReference type="GO" id="GO:0003677">
    <property type="term" value="F:DNA binding"/>
    <property type="evidence" value="ECO:0007669"/>
    <property type="project" value="UniProtKB-UniRule"/>
</dbReference>
<feature type="active site" description="Proton acceptor" evidence="6">
    <location>
        <position position="54"/>
    </location>
</feature>
<dbReference type="AlphaFoldDB" id="A0A9E2NQ98"/>
<keyword evidence="5 6" id="KW-0238">DNA-binding</keyword>
<accession>A0A9E2NQ98</accession>
<evidence type="ECO:0000256" key="6">
    <source>
        <dbReference type="PROSITE-ProRule" id="PRU01362"/>
    </source>
</evidence>
<dbReference type="Pfam" id="PF14487">
    <property type="entry name" value="DarT"/>
    <property type="match status" value="1"/>
</dbReference>
<evidence type="ECO:0000256" key="2">
    <source>
        <dbReference type="ARBA" id="ARBA00022676"/>
    </source>
</evidence>
<organism evidence="8 9">
    <name type="scientific">Candidatus Faecalibacterium intestinavium</name>
    <dbReference type="NCBI Taxonomy" id="2838580"/>
    <lineage>
        <taxon>Bacteria</taxon>
        <taxon>Bacillati</taxon>
        <taxon>Bacillota</taxon>
        <taxon>Clostridia</taxon>
        <taxon>Eubacteriales</taxon>
        <taxon>Oscillospiraceae</taxon>
        <taxon>Faecalibacterium</taxon>
    </lineage>
</organism>
<comment type="caution">
    <text evidence="8">The sequence shown here is derived from an EMBL/GenBank/DDBJ whole genome shotgun (WGS) entry which is preliminary data.</text>
</comment>
<evidence type="ECO:0000256" key="1">
    <source>
        <dbReference type="ARBA" id="ARBA00022649"/>
    </source>
</evidence>
<proteinExistence type="inferred from homology"/>
<dbReference type="PROSITE" id="PS52018">
    <property type="entry name" value="DART"/>
    <property type="match status" value="1"/>
</dbReference>
<protein>
    <submittedName>
        <fullName evidence="8">DUF4433 domain-containing protein</fullName>
    </submittedName>
</protein>
<keyword evidence="2 6" id="KW-0328">Glycosyltransferase</keyword>
<comment type="caution">
    <text evidence="6">Lacks conserved residue(s) required for the propagation of feature annotation.</text>
</comment>
<name>A0A9E2NQ98_9FIRM</name>
<evidence type="ECO:0000259" key="7">
    <source>
        <dbReference type="PROSITE" id="PS52018"/>
    </source>
</evidence>